<comment type="caution">
    <text evidence="3">The sequence shown here is derived from an EMBL/GenBank/DDBJ whole genome shotgun (WGS) entry which is preliminary data.</text>
</comment>
<dbReference type="InterPro" id="IPR001810">
    <property type="entry name" value="F-box_dom"/>
</dbReference>
<dbReference type="EMBL" id="QGMI01001096">
    <property type="protein sequence ID" value="TVY34743.1"/>
    <property type="molecule type" value="Genomic_DNA"/>
</dbReference>
<proteinExistence type="predicted"/>
<feature type="region of interest" description="Disordered" evidence="1">
    <location>
        <begin position="1"/>
        <end position="62"/>
    </location>
</feature>
<evidence type="ECO:0000256" key="1">
    <source>
        <dbReference type="SAM" id="MobiDB-lite"/>
    </source>
</evidence>
<evidence type="ECO:0000259" key="2">
    <source>
        <dbReference type="PROSITE" id="PS50181"/>
    </source>
</evidence>
<gene>
    <name evidence="3" type="ORF">LOCC1_G007508</name>
</gene>
<accession>A0A8H8U7Z8</accession>
<feature type="domain" description="F-box" evidence="2">
    <location>
        <begin position="83"/>
        <end position="138"/>
    </location>
</feature>
<reference evidence="3 4" key="1">
    <citation type="submission" date="2018-05" db="EMBL/GenBank/DDBJ databases">
        <title>Genome sequencing and assembly of the regulated plant pathogen Lachnellula willkommii and related sister species for the development of diagnostic species identification markers.</title>
        <authorList>
            <person name="Giroux E."/>
            <person name="Bilodeau G."/>
        </authorList>
    </citation>
    <scope>NUCLEOTIDE SEQUENCE [LARGE SCALE GENOMIC DNA]</scope>
    <source>
        <strain evidence="3 4">CBS 160.35</strain>
    </source>
</reference>
<name>A0A8H8U7Z8_9HELO</name>
<organism evidence="3 4">
    <name type="scientific">Lachnellula occidentalis</name>
    <dbReference type="NCBI Taxonomy" id="215460"/>
    <lineage>
        <taxon>Eukaryota</taxon>
        <taxon>Fungi</taxon>
        <taxon>Dikarya</taxon>
        <taxon>Ascomycota</taxon>
        <taxon>Pezizomycotina</taxon>
        <taxon>Leotiomycetes</taxon>
        <taxon>Helotiales</taxon>
        <taxon>Lachnaceae</taxon>
        <taxon>Lachnellula</taxon>
    </lineage>
</organism>
<evidence type="ECO:0000313" key="3">
    <source>
        <dbReference type="EMBL" id="TVY34743.1"/>
    </source>
</evidence>
<protein>
    <recommendedName>
        <fullName evidence="2">F-box domain-containing protein</fullName>
    </recommendedName>
</protein>
<dbReference type="Proteomes" id="UP000443090">
    <property type="component" value="Unassembled WGS sequence"/>
</dbReference>
<dbReference type="OrthoDB" id="3766406at2759"/>
<dbReference type="PROSITE" id="PS50181">
    <property type="entry name" value="FBOX"/>
    <property type="match status" value="1"/>
</dbReference>
<dbReference type="AlphaFoldDB" id="A0A8H8U7Z8"/>
<sequence>MVATRKSTRRGAQGDSTRSTEDQAPATSSVAPIRQSKRKAVQEAAQKRETENAANGKSRKRVKKELPSYLQKAYEAENGPNHNVRLLNLPKEVFDGITSCLEADALTCLSLTCKEILSFVGTESWLDCRSRKQDWDRAGRILFQPRFSLLPLIARDAPHLVNCPVCVSLHPPLKPPREHRKTKATNSCFGQFASIDYSPSFGGGKHGGYSLVWEHIFSARKSLTAGSIDEPGPPIELLGGSFTAPWDFLTYTLNSSGRQIGKHLVLKHEHIFHGTDVRFPLWPHTIIDLKLRLCPHATTSIQRPEAGRYTKSRLPSGLLSHSIAAAAPLFLRTGTPASCMFCTPAPSEKKQMDSTVPGVNTLWTCRACPTKWRVEYDAQGAGEFKITAWQSFGDTAYRAQEYWKMFVRREMSNLAADKRNSEFFLSNKQYLDFGIDE</sequence>
<keyword evidence="4" id="KW-1185">Reference proteome</keyword>
<evidence type="ECO:0000313" key="4">
    <source>
        <dbReference type="Proteomes" id="UP000443090"/>
    </source>
</evidence>